<organism evidence="2 3">
    <name type="scientific">Pseudonocardia tropica</name>
    <dbReference type="NCBI Taxonomy" id="681289"/>
    <lineage>
        <taxon>Bacteria</taxon>
        <taxon>Bacillati</taxon>
        <taxon>Actinomycetota</taxon>
        <taxon>Actinomycetes</taxon>
        <taxon>Pseudonocardiales</taxon>
        <taxon>Pseudonocardiaceae</taxon>
        <taxon>Pseudonocardia</taxon>
    </lineage>
</organism>
<name>A0ABV1JVI2_9PSEU</name>
<dbReference type="EMBL" id="JBEDNP010000006">
    <property type="protein sequence ID" value="MEQ3539579.1"/>
    <property type="molecule type" value="Genomic_DNA"/>
</dbReference>
<evidence type="ECO:0000256" key="1">
    <source>
        <dbReference type="SAM" id="MobiDB-lite"/>
    </source>
</evidence>
<accession>A0ABV1JVI2</accession>
<dbReference type="Gene3D" id="1.10.260.40">
    <property type="entry name" value="lambda repressor-like DNA-binding domains"/>
    <property type="match status" value="1"/>
</dbReference>
<dbReference type="InterPro" id="IPR010982">
    <property type="entry name" value="Lambda_DNA-bd_dom_sf"/>
</dbReference>
<gene>
    <name evidence="2" type="ORF">WHI96_12150</name>
</gene>
<dbReference type="Proteomes" id="UP001464923">
    <property type="component" value="Unassembled WGS sequence"/>
</dbReference>
<protein>
    <submittedName>
        <fullName evidence="2">Helix-turn-helix transcriptional regulator</fullName>
    </submittedName>
</protein>
<evidence type="ECO:0000313" key="3">
    <source>
        <dbReference type="Proteomes" id="UP001464923"/>
    </source>
</evidence>
<dbReference type="CDD" id="cd00093">
    <property type="entry name" value="HTH_XRE"/>
    <property type="match status" value="1"/>
</dbReference>
<keyword evidence="3" id="KW-1185">Reference proteome</keyword>
<evidence type="ECO:0000313" key="2">
    <source>
        <dbReference type="EMBL" id="MEQ3539579.1"/>
    </source>
</evidence>
<feature type="region of interest" description="Disordered" evidence="1">
    <location>
        <begin position="162"/>
        <end position="198"/>
    </location>
</feature>
<dbReference type="InterPro" id="IPR001387">
    <property type="entry name" value="Cro/C1-type_HTH"/>
</dbReference>
<proteinExistence type="predicted"/>
<comment type="caution">
    <text evidence="2">The sequence shown here is derived from an EMBL/GenBank/DDBJ whole genome shotgun (WGS) entry which is preliminary data.</text>
</comment>
<sequence length="198" mass="21951">MPKVGPPRTIRAEAKLARMLRYCREREGWSYEGTARRMTDVGCPMQGTTVYKIERQNPPRRITVDELAAFALIFDLPATELMQSPQEVEDSVLMSLLARAVKVRRLAEASMLDWLAAQRDVGGHIARCARDTNMLAGALAALDTPELDSVAWPAGPQAHLAANGQIERWDPTDDSHDEDTPAMPLTDVESVRSWLDGP</sequence>
<reference evidence="2 3" key="1">
    <citation type="submission" date="2024-03" db="EMBL/GenBank/DDBJ databases">
        <title>Draft genome sequence of Pseudonocardia tropica JCM 19149.</title>
        <authorList>
            <person name="Butdee W."/>
            <person name="Duangmal K."/>
        </authorList>
    </citation>
    <scope>NUCLEOTIDE SEQUENCE [LARGE SCALE GENOMIC DNA]</scope>
    <source>
        <strain evidence="2 3">JCM 19149</strain>
    </source>
</reference>